<gene>
    <name evidence="2" type="ORF">J5A65_09390</name>
</gene>
<organism evidence="2 3">
    <name type="scientific">Arachnia rubra</name>
    <dbReference type="NCBI Taxonomy" id="1547448"/>
    <lineage>
        <taxon>Bacteria</taxon>
        <taxon>Bacillati</taxon>
        <taxon>Actinomycetota</taxon>
        <taxon>Actinomycetes</taxon>
        <taxon>Propionibacteriales</taxon>
        <taxon>Propionibacteriaceae</taxon>
        <taxon>Arachnia</taxon>
    </lineage>
</organism>
<feature type="transmembrane region" description="Helical" evidence="1">
    <location>
        <begin position="7"/>
        <end position="30"/>
    </location>
</feature>
<keyword evidence="3" id="KW-1185">Reference proteome</keyword>
<dbReference type="Proteomes" id="UP000678513">
    <property type="component" value="Chromosome"/>
</dbReference>
<feature type="transmembrane region" description="Helical" evidence="1">
    <location>
        <begin position="36"/>
        <end position="53"/>
    </location>
</feature>
<keyword evidence="1" id="KW-0812">Transmembrane</keyword>
<evidence type="ECO:0000256" key="1">
    <source>
        <dbReference type="SAM" id="Phobius"/>
    </source>
</evidence>
<proteinExistence type="predicted"/>
<feature type="transmembrane region" description="Helical" evidence="1">
    <location>
        <begin position="74"/>
        <end position="93"/>
    </location>
</feature>
<sequence length="120" mass="12677">MSEPQPISWYALVMLAGHLVMAGTATWSLWVIGSGLWAGAAAALLLLIAYASLWRLRLAPAAQKRFSYQQRVTLHLVLGLAIVALAVLTSTWLPASVGISMALLGDALASRSSSEGLETS</sequence>
<dbReference type="EMBL" id="CP072384">
    <property type="protein sequence ID" value="QUC07162.1"/>
    <property type="molecule type" value="Genomic_DNA"/>
</dbReference>
<accession>A0ABX7Y1W5</accession>
<reference evidence="2 3" key="1">
    <citation type="submission" date="2021-03" db="EMBL/GenBank/DDBJ databases">
        <title>Human Oral Microbial Genomes.</title>
        <authorList>
            <person name="Johnston C.D."/>
            <person name="Chen T."/>
            <person name="Dewhirst F.E."/>
        </authorList>
    </citation>
    <scope>NUCLEOTIDE SEQUENCE [LARGE SCALE GENOMIC DNA]</scope>
    <source>
        <strain evidence="2 3">DSMZ 100122</strain>
    </source>
</reference>
<dbReference type="RefSeq" id="WP_212321414.1">
    <property type="nucleotide sequence ID" value="NZ_AP024463.1"/>
</dbReference>
<protein>
    <recommendedName>
        <fullName evidence="4">ATP synthase subunit I</fullName>
    </recommendedName>
</protein>
<evidence type="ECO:0000313" key="3">
    <source>
        <dbReference type="Proteomes" id="UP000678513"/>
    </source>
</evidence>
<evidence type="ECO:0008006" key="4">
    <source>
        <dbReference type="Google" id="ProtNLM"/>
    </source>
</evidence>
<evidence type="ECO:0000313" key="2">
    <source>
        <dbReference type="EMBL" id="QUC07162.1"/>
    </source>
</evidence>
<name>A0ABX7Y1W5_9ACTN</name>
<keyword evidence="1" id="KW-0472">Membrane</keyword>
<keyword evidence="1" id="KW-1133">Transmembrane helix</keyword>